<dbReference type="InterPro" id="IPR036520">
    <property type="entry name" value="UPF0759_sf"/>
</dbReference>
<dbReference type="Gene3D" id="3.20.20.410">
    <property type="entry name" value="Protein of unknown function UPF0759"/>
    <property type="match status" value="1"/>
</dbReference>
<dbReference type="EMBL" id="FLQR01000006">
    <property type="protein sequence ID" value="SBS72093.1"/>
    <property type="molecule type" value="Genomic_DNA"/>
</dbReference>
<reference evidence="1" key="1">
    <citation type="submission" date="2016-03" db="EMBL/GenBank/DDBJ databases">
        <authorList>
            <person name="Ploux O."/>
        </authorList>
    </citation>
    <scope>NUCLEOTIDE SEQUENCE</scope>
    <source>
        <strain evidence="1">UC1</strain>
    </source>
</reference>
<sequence length="241" mass="27614">MIRIGTSGWSYDHWTGVLYPPGMPAAGRLARYTEAFDTVELNASFYRWPPDARFASWRERLPPGFAMTVKAPRGLTHGKRLYDPEVWLERMTRGWRALGDRAGCMIVQLPPDMPRDDDRLDYFLARVPDRMTAAVELRHPTWNDDAVFHLLERHGAAYCVVSGAHIACILRATAPVVYIRFHGPSHDRLYEGSYSDDDLGWWADRIREWSSSGHDVWAYFNNDGHGHAVRNALTLRRFLGA</sequence>
<accession>A0A1Y5P087</accession>
<evidence type="ECO:0000313" key="1">
    <source>
        <dbReference type="EMBL" id="SBS72093.1"/>
    </source>
</evidence>
<dbReference type="PANTHER" id="PTHR30348:SF4">
    <property type="entry name" value="DUF72 DOMAIN-CONTAINING PROTEIN"/>
    <property type="match status" value="1"/>
</dbReference>
<dbReference type="AlphaFoldDB" id="A0A1Y5P087"/>
<gene>
    <name evidence="1" type="ORF">MIPYR_20403</name>
</gene>
<dbReference type="InterPro" id="IPR002763">
    <property type="entry name" value="DUF72"/>
</dbReference>
<organism evidence="1">
    <name type="scientific">uncultured Microbacterium sp</name>
    <dbReference type="NCBI Taxonomy" id="191216"/>
    <lineage>
        <taxon>Bacteria</taxon>
        <taxon>Bacillati</taxon>
        <taxon>Actinomycetota</taxon>
        <taxon>Actinomycetes</taxon>
        <taxon>Micrococcales</taxon>
        <taxon>Microbacteriaceae</taxon>
        <taxon>Microbacterium</taxon>
        <taxon>environmental samples</taxon>
    </lineage>
</organism>
<dbReference type="RefSeq" id="WP_295575246.1">
    <property type="nucleotide sequence ID" value="NZ_FLQR01000006.1"/>
</dbReference>
<proteinExistence type="predicted"/>
<protein>
    <recommendedName>
        <fullName evidence="2">Sensor histidine kinase</fullName>
    </recommendedName>
</protein>
<dbReference type="SUPFAM" id="SSF117396">
    <property type="entry name" value="TM1631-like"/>
    <property type="match status" value="1"/>
</dbReference>
<name>A0A1Y5P087_9MICO</name>
<dbReference type="PANTHER" id="PTHR30348">
    <property type="entry name" value="UNCHARACTERIZED PROTEIN YECE"/>
    <property type="match status" value="1"/>
</dbReference>
<evidence type="ECO:0008006" key="2">
    <source>
        <dbReference type="Google" id="ProtNLM"/>
    </source>
</evidence>
<dbReference type="Pfam" id="PF01904">
    <property type="entry name" value="DUF72"/>
    <property type="match status" value="1"/>
</dbReference>